<dbReference type="Gene3D" id="3.40.366.10">
    <property type="entry name" value="Malonyl-Coenzyme A Acyl Carrier Protein, domain 2"/>
    <property type="match status" value="1"/>
</dbReference>
<dbReference type="AlphaFoldDB" id="A0A2M8P2M5"/>
<dbReference type="EMBL" id="PGTK01000002">
    <property type="protein sequence ID" value="PJF31800.1"/>
    <property type="molecule type" value="Genomic_DNA"/>
</dbReference>
<dbReference type="InterPro" id="IPR024925">
    <property type="entry name" value="Malonyl_CoA-ACP_transAc"/>
</dbReference>
<dbReference type="EC" id="2.3.1.39" evidence="4"/>
<feature type="active site" evidence="5">
    <location>
        <position position="207"/>
    </location>
</feature>
<dbReference type="InterPro" id="IPR016035">
    <property type="entry name" value="Acyl_Trfase/lysoPLipase"/>
</dbReference>
<evidence type="ECO:0000256" key="4">
    <source>
        <dbReference type="PIRNR" id="PIRNR000446"/>
    </source>
</evidence>
<dbReference type="PANTHER" id="PTHR42681">
    <property type="entry name" value="MALONYL-COA-ACYL CARRIER PROTEIN TRANSACYLASE, MITOCHONDRIAL"/>
    <property type="match status" value="1"/>
</dbReference>
<dbReference type="PANTHER" id="PTHR42681:SF1">
    <property type="entry name" value="MALONYL-COA-ACYL CARRIER PROTEIN TRANSACYLASE, MITOCHONDRIAL"/>
    <property type="match status" value="1"/>
</dbReference>
<sequence>MIDWSRTALLFPGQGSQAAGMALSFRRSYARAAEIFDIADQIYGERFSDLFEDAAALDQTENTQPALYIAGMAALRALESAMKDGAPITPLAAAGHSLGEFTALTAADALSLEDGLRLVRLRGQLMAQAGAARRGAMAALLGAELPDAQAICEAASTEAEPVVVANDNCPGQIVISGAESAVERALALAKERGIKRAVKLAVSVAAHSPLMESAAEAFRRALESVTFRAPRFPVIGNTTATPLSTPEAIMAELSAQLTGRVRWTETVRALREMGAQTFLELGSKDVLVGLLKRIDREAEGVRIDDLISLATFVERTRAN</sequence>
<dbReference type="InterPro" id="IPR004410">
    <property type="entry name" value="Malonyl_CoA-ACP_transAc_FabD"/>
</dbReference>
<dbReference type="InterPro" id="IPR014043">
    <property type="entry name" value="Acyl_transferase_dom"/>
</dbReference>
<name>A0A2M8P2M5_9CHLR</name>
<dbReference type="SMART" id="SM00827">
    <property type="entry name" value="PKS_AT"/>
    <property type="match status" value="1"/>
</dbReference>
<dbReference type="Proteomes" id="UP000228921">
    <property type="component" value="Unassembled WGS sequence"/>
</dbReference>
<evidence type="ECO:0000259" key="6">
    <source>
        <dbReference type="SMART" id="SM00827"/>
    </source>
</evidence>
<feature type="active site" evidence="5">
    <location>
        <position position="97"/>
    </location>
</feature>
<evidence type="ECO:0000313" key="7">
    <source>
        <dbReference type="EMBL" id="PJF31800.1"/>
    </source>
</evidence>
<dbReference type="NCBIfam" id="TIGR00128">
    <property type="entry name" value="fabD"/>
    <property type="match status" value="1"/>
</dbReference>
<dbReference type="GO" id="GO:0005829">
    <property type="term" value="C:cytosol"/>
    <property type="evidence" value="ECO:0007669"/>
    <property type="project" value="TreeGrafter"/>
</dbReference>
<keyword evidence="1 4" id="KW-0808">Transferase</keyword>
<feature type="domain" description="Malonyl-CoA:ACP transacylase (MAT)" evidence="6">
    <location>
        <begin position="10"/>
        <end position="316"/>
    </location>
</feature>
<dbReference type="SUPFAM" id="SSF55048">
    <property type="entry name" value="Probable ACP-binding domain of malonyl-CoA ACP transacylase"/>
    <property type="match status" value="1"/>
</dbReference>
<reference evidence="7 8" key="1">
    <citation type="submission" date="2017-11" db="EMBL/GenBank/DDBJ databases">
        <title>Evolution of Phototrophy in the Chloroflexi Phylum Driven by Horizontal Gene Transfer.</title>
        <authorList>
            <person name="Ward L.M."/>
            <person name="Hemp J."/>
            <person name="Shih P.M."/>
            <person name="Mcglynn S.E."/>
            <person name="Fischer W."/>
        </authorList>
    </citation>
    <scope>NUCLEOTIDE SEQUENCE [LARGE SCALE GENOMIC DNA]</scope>
    <source>
        <strain evidence="7">CP2_2F</strain>
    </source>
</reference>
<comment type="similarity">
    <text evidence="4">Belongs to the fabD family.</text>
</comment>
<gene>
    <name evidence="7" type="primary">fabD</name>
    <name evidence="7" type="ORF">CUN51_02330</name>
</gene>
<dbReference type="InterPro" id="IPR016036">
    <property type="entry name" value="Malonyl_transacylase_ACP-bd"/>
</dbReference>
<dbReference type="GO" id="GO:0006633">
    <property type="term" value="P:fatty acid biosynthetic process"/>
    <property type="evidence" value="ECO:0007669"/>
    <property type="project" value="TreeGrafter"/>
</dbReference>
<proteinExistence type="inferred from homology"/>
<evidence type="ECO:0000256" key="5">
    <source>
        <dbReference type="PIRSR" id="PIRSR000446-1"/>
    </source>
</evidence>
<dbReference type="GO" id="GO:0004314">
    <property type="term" value="F:[acyl-carrier-protein] S-malonyltransferase activity"/>
    <property type="evidence" value="ECO:0007669"/>
    <property type="project" value="UniProtKB-EC"/>
</dbReference>
<accession>A0A2M8P2M5</accession>
<dbReference type="SUPFAM" id="SSF52151">
    <property type="entry name" value="FabD/lysophospholipase-like"/>
    <property type="match status" value="1"/>
</dbReference>
<comment type="catalytic activity">
    <reaction evidence="3 4">
        <text>holo-[ACP] + malonyl-CoA = malonyl-[ACP] + CoA</text>
        <dbReference type="Rhea" id="RHEA:41792"/>
        <dbReference type="Rhea" id="RHEA-COMP:9623"/>
        <dbReference type="Rhea" id="RHEA-COMP:9685"/>
        <dbReference type="ChEBI" id="CHEBI:57287"/>
        <dbReference type="ChEBI" id="CHEBI:57384"/>
        <dbReference type="ChEBI" id="CHEBI:64479"/>
        <dbReference type="ChEBI" id="CHEBI:78449"/>
        <dbReference type="EC" id="2.3.1.39"/>
    </reaction>
</comment>
<evidence type="ECO:0000256" key="3">
    <source>
        <dbReference type="ARBA" id="ARBA00048462"/>
    </source>
</evidence>
<dbReference type="FunFam" id="3.30.70.250:FF:000001">
    <property type="entry name" value="Malonyl CoA-acyl carrier protein transacylase"/>
    <property type="match status" value="1"/>
</dbReference>
<comment type="caution">
    <text evidence="7">The sequence shown here is derived from an EMBL/GenBank/DDBJ whole genome shotgun (WGS) entry which is preliminary data.</text>
</comment>
<dbReference type="InterPro" id="IPR050858">
    <property type="entry name" value="Mal-CoA-ACP_Trans/PKS_FabD"/>
</dbReference>
<dbReference type="Pfam" id="PF00698">
    <property type="entry name" value="Acyl_transf_1"/>
    <property type="match status" value="1"/>
</dbReference>
<evidence type="ECO:0000313" key="8">
    <source>
        <dbReference type="Proteomes" id="UP000228921"/>
    </source>
</evidence>
<dbReference type="PIRSF" id="PIRSF000446">
    <property type="entry name" value="Mct"/>
    <property type="match status" value="1"/>
</dbReference>
<keyword evidence="2 4" id="KW-0012">Acyltransferase</keyword>
<organism evidence="7 8">
    <name type="scientific">Candidatus Thermofonsia Clade 1 bacterium</name>
    <dbReference type="NCBI Taxonomy" id="2364210"/>
    <lineage>
        <taxon>Bacteria</taxon>
        <taxon>Bacillati</taxon>
        <taxon>Chloroflexota</taxon>
        <taxon>Candidatus Thermofontia</taxon>
        <taxon>Candidatus Thermofonsia Clade 1</taxon>
    </lineage>
</organism>
<dbReference type="Gene3D" id="3.30.70.250">
    <property type="entry name" value="Malonyl-CoA ACP transacylase, ACP-binding"/>
    <property type="match status" value="1"/>
</dbReference>
<protein>
    <recommendedName>
        <fullName evidence="4">Malonyl CoA-acyl carrier protein transacylase</fullName>
        <ecNumber evidence="4">2.3.1.39</ecNumber>
    </recommendedName>
</protein>
<evidence type="ECO:0000256" key="1">
    <source>
        <dbReference type="ARBA" id="ARBA00022679"/>
    </source>
</evidence>
<dbReference type="InterPro" id="IPR001227">
    <property type="entry name" value="Ac_transferase_dom_sf"/>
</dbReference>
<evidence type="ECO:0000256" key="2">
    <source>
        <dbReference type="ARBA" id="ARBA00023315"/>
    </source>
</evidence>